<keyword evidence="1" id="KW-1185">Reference proteome</keyword>
<name>A0A8M8UM79_SESIN</name>
<dbReference type="RefSeq" id="XP_020547378.1">
    <property type="nucleotide sequence ID" value="XM_020691719.1"/>
</dbReference>
<sequence length="224" mass="24189">MEEKKRGFSALSRCVSAMASRSCSAAERREVVPGAIKHKNVGAERKNRRALGDIGNVVTGGGVEGKQLPQEFCAQLLANEQAAAAENNKAANANGANCGGWSSAGKESCRAQKNAAATTKPKPEEIIEISPDITEVAELKEKAGEKSMKKKAPTLTSTLTARSKAAYGLSNKPKVQIVVIDATDVNNDLVVVEYVDEIYKFYKSVEARLHQEGSYSWWGWEQCL</sequence>
<dbReference type="InterPro" id="IPR046965">
    <property type="entry name" value="Cyclin_A/B-like"/>
</dbReference>
<evidence type="ECO:0000313" key="3">
    <source>
        <dbReference type="RefSeq" id="XP_020547378.1"/>
    </source>
</evidence>
<dbReference type="AlphaFoldDB" id="A0A8M8UM79"/>
<organism evidence="1 2">
    <name type="scientific">Sesamum indicum</name>
    <name type="common">Oriental sesame</name>
    <name type="synonym">Sesamum orientale</name>
    <dbReference type="NCBI Taxonomy" id="4182"/>
    <lineage>
        <taxon>Eukaryota</taxon>
        <taxon>Viridiplantae</taxon>
        <taxon>Streptophyta</taxon>
        <taxon>Embryophyta</taxon>
        <taxon>Tracheophyta</taxon>
        <taxon>Spermatophyta</taxon>
        <taxon>Magnoliopsida</taxon>
        <taxon>eudicotyledons</taxon>
        <taxon>Gunneridae</taxon>
        <taxon>Pentapetalae</taxon>
        <taxon>asterids</taxon>
        <taxon>lamiids</taxon>
        <taxon>Lamiales</taxon>
        <taxon>Pedaliaceae</taxon>
        <taxon>Sesamum</taxon>
    </lineage>
</organism>
<protein>
    <submittedName>
        <fullName evidence="2">G2/mitotic-specific cyclin-2-like isoform X1</fullName>
    </submittedName>
    <submittedName>
        <fullName evidence="3">G2/mitotic-specific cyclin-2-like isoform X2</fullName>
    </submittedName>
</protein>
<dbReference type="Proteomes" id="UP000504604">
    <property type="component" value="Linkage group LG2"/>
</dbReference>
<dbReference type="GO" id="GO:0044772">
    <property type="term" value="P:mitotic cell cycle phase transition"/>
    <property type="evidence" value="ECO:0007669"/>
    <property type="project" value="InterPro"/>
</dbReference>
<dbReference type="RefSeq" id="XP_020547377.1">
    <property type="nucleotide sequence ID" value="XM_020691718.1"/>
</dbReference>
<accession>A0A8M8UM79</accession>
<gene>
    <name evidence="2 3" type="primary">LOC105177793</name>
</gene>
<dbReference type="GO" id="GO:0016538">
    <property type="term" value="F:cyclin-dependent protein serine/threonine kinase regulator activity"/>
    <property type="evidence" value="ECO:0007669"/>
    <property type="project" value="InterPro"/>
</dbReference>
<evidence type="ECO:0000313" key="1">
    <source>
        <dbReference type="Proteomes" id="UP000504604"/>
    </source>
</evidence>
<dbReference type="KEGG" id="sind:105177793"/>
<dbReference type="OrthoDB" id="1306310at2759"/>
<dbReference type="PIRSF" id="PIRSF001771">
    <property type="entry name" value="Cyclin_A_B_D_E"/>
    <property type="match status" value="1"/>
</dbReference>
<proteinExistence type="predicted"/>
<reference evidence="2 3" key="1">
    <citation type="submission" date="2025-04" db="UniProtKB">
        <authorList>
            <consortium name="RefSeq"/>
        </authorList>
    </citation>
    <scope>IDENTIFICATION</scope>
</reference>
<evidence type="ECO:0000313" key="2">
    <source>
        <dbReference type="RefSeq" id="XP_020547377.1"/>
    </source>
</evidence>
<dbReference type="GeneID" id="105177793"/>